<dbReference type="Proteomes" id="UP001498398">
    <property type="component" value="Unassembled WGS sequence"/>
</dbReference>
<dbReference type="PANTHER" id="PTHR13754">
    <property type="entry name" value="METALLO-BETA-LACTAMASE SUPERFAMILY PROTEIN"/>
    <property type="match status" value="1"/>
</dbReference>
<dbReference type="CDD" id="cd07713">
    <property type="entry name" value="DHPS-like_MBL-fold"/>
    <property type="match status" value="1"/>
</dbReference>
<dbReference type="InterPro" id="IPR036866">
    <property type="entry name" value="RibonucZ/Hydroxyglut_hydro"/>
</dbReference>
<dbReference type="SUPFAM" id="SSF56281">
    <property type="entry name" value="Metallo-hydrolase/oxidoreductase"/>
    <property type="match status" value="1"/>
</dbReference>
<evidence type="ECO:0000313" key="1">
    <source>
        <dbReference type="EMBL" id="KAK7472770.1"/>
    </source>
</evidence>
<dbReference type="PANTHER" id="PTHR13754:SF13">
    <property type="entry name" value="METALLO-BETA-LACTAMASE SUPERFAMILY PROTEIN (AFU_ORTHOLOGUE AFUA_3G07630)"/>
    <property type="match status" value="1"/>
</dbReference>
<protein>
    <recommendedName>
        <fullName evidence="3">Metallo-beta-lactamase domain-containing protein</fullName>
    </recommendedName>
</protein>
<keyword evidence="2" id="KW-1185">Reference proteome</keyword>
<gene>
    <name evidence="1" type="ORF">VKT23_000878</name>
</gene>
<proteinExistence type="predicted"/>
<dbReference type="Gene3D" id="3.60.15.10">
    <property type="entry name" value="Ribonuclease Z/Hydroxyacylglutathione hydrolase-like"/>
    <property type="match status" value="1"/>
</dbReference>
<evidence type="ECO:0008006" key="3">
    <source>
        <dbReference type="Google" id="ProtNLM"/>
    </source>
</evidence>
<dbReference type="EMBL" id="JBANRG010000001">
    <property type="protein sequence ID" value="KAK7472770.1"/>
    <property type="molecule type" value="Genomic_DNA"/>
</dbReference>
<reference evidence="1 2" key="1">
    <citation type="submission" date="2024-01" db="EMBL/GenBank/DDBJ databases">
        <title>A draft genome for the cacao thread blight pathogen Marasmiellus scandens.</title>
        <authorList>
            <person name="Baruah I.K."/>
            <person name="Leung J."/>
            <person name="Bukari Y."/>
            <person name="Amoako-Attah I."/>
            <person name="Meinhardt L.W."/>
            <person name="Bailey B.A."/>
            <person name="Cohen S.P."/>
        </authorList>
    </citation>
    <scope>NUCLEOTIDE SEQUENCE [LARGE SCALE GENOMIC DNA]</scope>
    <source>
        <strain evidence="1 2">GH-19</strain>
    </source>
</reference>
<evidence type="ECO:0000313" key="2">
    <source>
        <dbReference type="Proteomes" id="UP001498398"/>
    </source>
</evidence>
<sequence>MQIPVEKITRVVTSHWHSDHTGGLLSFLRLRDQSNADNATATPCIIDVHPDLPIARGIAPGPTYDNVVCRLPADPSFDLIQEAGGVVEKHDEGHVVAGDSVYVSGEIPRVTEWETGLPGAMRWRDGKWTPETHVMDERYAAIDVLGKGLVLFSACSHAGIVNVVKDAVSRFSRPVYMIIGGLHLAGKDFSPRIKPTVKFLSEQLRPSPTYVLPMHCSGFESKVALERAFGEGCVPAGVGLKVEVVGDEEYDKRLSPAVY</sequence>
<comment type="caution">
    <text evidence="1">The sequence shown here is derived from an EMBL/GenBank/DDBJ whole genome shotgun (WGS) entry which is preliminary data.</text>
</comment>
<organism evidence="1 2">
    <name type="scientific">Marasmiellus scandens</name>
    <dbReference type="NCBI Taxonomy" id="2682957"/>
    <lineage>
        <taxon>Eukaryota</taxon>
        <taxon>Fungi</taxon>
        <taxon>Dikarya</taxon>
        <taxon>Basidiomycota</taxon>
        <taxon>Agaricomycotina</taxon>
        <taxon>Agaricomycetes</taxon>
        <taxon>Agaricomycetidae</taxon>
        <taxon>Agaricales</taxon>
        <taxon>Marasmiineae</taxon>
        <taxon>Omphalotaceae</taxon>
        <taxon>Marasmiellus</taxon>
    </lineage>
</organism>
<dbReference type="InterPro" id="IPR052926">
    <property type="entry name" value="Metallo-beta-lactamase_dom"/>
</dbReference>
<accession>A0ABR1K5F1</accession>
<name>A0ABR1K5F1_9AGAR</name>
<dbReference type="InterPro" id="IPR041712">
    <property type="entry name" value="DHPS-like_MBL-fold"/>
</dbReference>